<reference evidence="3 4" key="1">
    <citation type="submission" date="2019-12" db="EMBL/GenBank/DDBJ databases">
        <title>Microbes associate with the intestines of laboratory mice.</title>
        <authorList>
            <person name="Navarre W."/>
            <person name="Wong E."/>
        </authorList>
    </citation>
    <scope>NUCLEOTIDE SEQUENCE [LARGE SCALE GENOMIC DNA]</scope>
    <source>
        <strain evidence="3 4">NM51_B2-22</strain>
    </source>
</reference>
<accession>A0A7X3KBY9</accession>
<keyword evidence="2" id="KW-0472">Membrane</keyword>
<gene>
    <name evidence="3" type="ORF">E5983_05165</name>
</gene>
<feature type="transmembrane region" description="Helical" evidence="2">
    <location>
        <begin position="37"/>
        <end position="56"/>
    </location>
</feature>
<dbReference type="AlphaFoldDB" id="A0A7X3KBY9"/>
<sequence>MIEGMKNWLAKVRQGRLVRLILAIRTWFQENIIKRKLLIFSVLFGTWMCLLLGAIYSPQKLVYTDEQLKTKQSFVNGTGEIRLTNQLYSPSTGIIVLQFETKDATSPINRGIDTKRLEWNLYARNKSADTTMEIIPITDDKISVILKNVPKNFDAYAIDVTNKTVSTSSIDVSIAASSNDVLTTKKEDTAKENVVQFYVAMQNKQLQRKEIQDVSREEFALSEIAEERSFQEQQIKKLKNSIVLLEAAIEDDESRQKGLEKEAQYLTGDELSEAQRDMNLLESNIEVKQNSIRTAENNIGKLREKVESLKKREAAVKDGTFEFLSPIETVEMK</sequence>
<feature type="coiled-coil region" evidence="1">
    <location>
        <begin position="221"/>
        <end position="312"/>
    </location>
</feature>
<evidence type="ECO:0000313" key="3">
    <source>
        <dbReference type="EMBL" id="MVX59035.1"/>
    </source>
</evidence>
<evidence type="ECO:0000313" key="4">
    <source>
        <dbReference type="Proteomes" id="UP000461595"/>
    </source>
</evidence>
<protein>
    <submittedName>
        <fullName evidence="3">Uncharacterized protein</fullName>
    </submittedName>
</protein>
<evidence type="ECO:0000256" key="2">
    <source>
        <dbReference type="SAM" id="Phobius"/>
    </source>
</evidence>
<comment type="caution">
    <text evidence="3">The sequence shown here is derived from an EMBL/GenBank/DDBJ whole genome shotgun (WGS) entry which is preliminary data.</text>
</comment>
<dbReference type="RefSeq" id="WP_160332838.1">
    <property type="nucleotide sequence ID" value="NZ_WSRS01000038.1"/>
</dbReference>
<dbReference type="OrthoDB" id="2210559at2"/>
<proteinExistence type="predicted"/>
<dbReference type="Proteomes" id="UP000461595">
    <property type="component" value="Unassembled WGS sequence"/>
</dbReference>
<keyword evidence="2" id="KW-0812">Transmembrane</keyword>
<name>A0A7X3KBY9_9STRE</name>
<keyword evidence="1" id="KW-0175">Coiled coil</keyword>
<dbReference type="EMBL" id="WSRS01000038">
    <property type="protein sequence ID" value="MVX59035.1"/>
    <property type="molecule type" value="Genomic_DNA"/>
</dbReference>
<organism evidence="3 4">
    <name type="scientific">Streptococcus danieliae</name>
    <dbReference type="NCBI Taxonomy" id="747656"/>
    <lineage>
        <taxon>Bacteria</taxon>
        <taxon>Bacillati</taxon>
        <taxon>Bacillota</taxon>
        <taxon>Bacilli</taxon>
        <taxon>Lactobacillales</taxon>
        <taxon>Streptococcaceae</taxon>
        <taxon>Streptococcus</taxon>
    </lineage>
</organism>
<keyword evidence="2" id="KW-1133">Transmembrane helix</keyword>
<evidence type="ECO:0000256" key="1">
    <source>
        <dbReference type="SAM" id="Coils"/>
    </source>
</evidence>